<comment type="caution">
    <text evidence="1">The sequence shown here is derived from an EMBL/GenBank/DDBJ whole genome shotgun (WGS) entry which is preliminary data.</text>
</comment>
<name>A0AAD9E9N7_9PEZI</name>
<organism evidence="1 2">
    <name type="scientific">Colletotrichum chrysophilum</name>
    <dbReference type="NCBI Taxonomy" id="1836956"/>
    <lineage>
        <taxon>Eukaryota</taxon>
        <taxon>Fungi</taxon>
        <taxon>Dikarya</taxon>
        <taxon>Ascomycota</taxon>
        <taxon>Pezizomycotina</taxon>
        <taxon>Sordariomycetes</taxon>
        <taxon>Hypocreomycetidae</taxon>
        <taxon>Glomerellales</taxon>
        <taxon>Glomerellaceae</taxon>
        <taxon>Colletotrichum</taxon>
        <taxon>Colletotrichum gloeosporioides species complex</taxon>
    </lineage>
</organism>
<dbReference type="AlphaFoldDB" id="A0AAD9E9N7"/>
<keyword evidence="2" id="KW-1185">Reference proteome</keyword>
<reference evidence="1" key="1">
    <citation type="submission" date="2023-01" db="EMBL/GenBank/DDBJ databases">
        <title>Colletotrichum chrysophilum M932 genome sequence.</title>
        <authorList>
            <person name="Baroncelli R."/>
        </authorList>
    </citation>
    <scope>NUCLEOTIDE SEQUENCE</scope>
    <source>
        <strain evidence="1">M932</strain>
    </source>
</reference>
<sequence length="117" mass="12651">MSAFSATDNQEMANLLVFAAATTEQFQWAHEAATGETALGISGNRLTNPSGCETTVSHLDMYHQDLESARITNAPNGDGPHPRRESLPNTLFLDDLLCIESNTPTSFELTLALENLA</sequence>
<evidence type="ECO:0000313" key="2">
    <source>
        <dbReference type="Proteomes" id="UP001243330"/>
    </source>
</evidence>
<protein>
    <submittedName>
        <fullName evidence="1">Uncharacterized protein</fullName>
    </submittedName>
</protein>
<dbReference type="EMBL" id="JAQOWY010000598">
    <property type="protein sequence ID" value="KAK1840063.1"/>
    <property type="molecule type" value="Genomic_DNA"/>
</dbReference>
<accession>A0AAD9E9N7</accession>
<proteinExistence type="predicted"/>
<gene>
    <name evidence="1" type="ORF">CCHR01_17316</name>
</gene>
<dbReference type="Proteomes" id="UP001243330">
    <property type="component" value="Unassembled WGS sequence"/>
</dbReference>
<evidence type="ECO:0000313" key="1">
    <source>
        <dbReference type="EMBL" id="KAK1840063.1"/>
    </source>
</evidence>